<feature type="transmembrane region" description="Helical" evidence="6">
    <location>
        <begin position="129"/>
        <end position="148"/>
    </location>
</feature>
<dbReference type="GeneID" id="54364567"/>
<comment type="subcellular location">
    <subcellularLocation>
        <location evidence="1">Membrane</location>
        <topology evidence="1">Multi-pass membrane protein</topology>
    </subcellularLocation>
</comment>
<proteinExistence type="predicted"/>
<evidence type="ECO:0000256" key="3">
    <source>
        <dbReference type="ARBA" id="ARBA00022692"/>
    </source>
</evidence>
<dbReference type="GO" id="GO:0016020">
    <property type="term" value="C:membrane"/>
    <property type="evidence" value="ECO:0007669"/>
    <property type="project" value="UniProtKB-SubCell"/>
</dbReference>
<reference evidence="9" key="2">
    <citation type="submission" date="2020-04" db="EMBL/GenBank/DDBJ databases">
        <authorList>
            <consortium name="NCBI Genome Project"/>
        </authorList>
    </citation>
    <scope>NUCLEOTIDE SEQUENCE</scope>
    <source>
        <strain evidence="9">CBS 342.82</strain>
    </source>
</reference>
<evidence type="ECO:0000256" key="2">
    <source>
        <dbReference type="ARBA" id="ARBA00022448"/>
    </source>
</evidence>
<gene>
    <name evidence="9" type="ORF">K489DRAFT_393258</name>
</gene>
<feature type="transmembrane region" description="Helical" evidence="6">
    <location>
        <begin position="155"/>
        <end position="178"/>
    </location>
</feature>
<reference evidence="9" key="3">
    <citation type="submission" date="2025-08" db="UniProtKB">
        <authorList>
            <consortium name="RefSeq"/>
        </authorList>
    </citation>
    <scope>IDENTIFICATION</scope>
    <source>
        <strain evidence="9">CBS 342.82</strain>
    </source>
</reference>
<feature type="transmembrane region" description="Helical" evidence="6">
    <location>
        <begin position="299"/>
        <end position="318"/>
    </location>
</feature>
<dbReference type="Proteomes" id="UP000504637">
    <property type="component" value="Unplaced"/>
</dbReference>
<feature type="transmembrane region" description="Helical" evidence="6">
    <location>
        <begin position="263"/>
        <end position="287"/>
    </location>
</feature>
<name>A0A6J3MC68_9PEZI</name>
<dbReference type="InterPro" id="IPR020846">
    <property type="entry name" value="MFS_dom"/>
</dbReference>
<feature type="transmembrane region" description="Helical" evidence="6">
    <location>
        <begin position="64"/>
        <end position="87"/>
    </location>
</feature>
<feature type="transmembrane region" description="Helical" evidence="6">
    <location>
        <begin position="21"/>
        <end position="44"/>
    </location>
</feature>
<keyword evidence="5 6" id="KW-0472">Membrane</keyword>
<organism evidence="9">
    <name type="scientific">Dissoconium aciculare CBS 342.82</name>
    <dbReference type="NCBI Taxonomy" id="1314786"/>
    <lineage>
        <taxon>Eukaryota</taxon>
        <taxon>Fungi</taxon>
        <taxon>Dikarya</taxon>
        <taxon>Ascomycota</taxon>
        <taxon>Pezizomycotina</taxon>
        <taxon>Dothideomycetes</taxon>
        <taxon>Dothideomycetidae</taxon>
        <taxon>Mycosphaerellales</taxon>
        <taxon>Dissoconiaceae</taxon>
        <taxon>Dissoconium</taxon>
    </lineage>
</organism>
<feature type="transmembrane region" description="Helical" evidence="6">
    <location>
        <begin position="356"/>
        <end position="384"/>
    </location>
</feature>
<evidence type="ECO:0000256" key="1">
    <source>
        <dbReference type="ARBA" id="ARBA00004141"/>
    </source>
</evidence>
<feature type="domain" description="Major facilitator superfamily (MFS) profile" evidence="7">
    <location>
        <begin position="25"/>
        <end position="459"/>
    </location>
</feature>
<evidence type="ECO:0000313" key="8">
    <source>
        <dbReference type="Proteomes" id="UP000504637"/>
    </source>
</evidence>
<dbReference type="Pfam" id="PF07690">
    <property type="entry name" value="MFS_1"/>
    <property type="match status" value="1"/>
</dbReference>
<evidence type="ECO:0000256" key="5">
    <source>
        <dbReference type="ARBA" id="ARBA00023136"/>
    </source>
</evidence>
<feature type="transmembrane region" description="Helical" evidence="6">
    <location>
        <begin position="184"/>
        <end position="204"/>
    </location>
</feature>
<dbReference type="OrthoDB" id="5086884at2759"/>
<dbReference type="AlphaFoldDB" id="A0A6J3MC68"/>
<evidence type="ECO:0000256" key="6">
    <source>
        <dbReference type="SAM" id="Phobius"/>
    </source>
</evidence>
<sequence>MFAWLTGRYTKRPILLELRSSSTFIIIVICIAIFTDIFLYGIIVPVLPFALNSRAAVAEDDTQTWISIFLAVYGAALLVASPIFGWCADKIESRRWPMLAGLIALGGSTVLLCIGRSVGVLIAGRVLQGVSAAVAWVVGLALLVDTLGSEQLGMAMGYVGLALSLALLLAPLLGGIVFAEAGYYAVFAMGFGIIILDIFLRLVMIEKKVARRWLPDDTPPVETTSQTKTEKEADVTDIVSDEPDIERGSRLPPVIFLLSSRRLLCALWLSAMQASLLTSFDATLPLFVADTFGWNSTGAGLIFLPIVAATFVGPVIGWASDRFNIARWLVTSGFILAVPFLILLRLVDHNGMEQKVLLCALLCMIGLGLTLALTPIMAEIAYVVDTKEKKHPPGFFGKNGAYASAYSLFNMAWAAGCLIGPLLGGLINSSKGWPTMTLVLGCLSAFTAIPAVIWTSGSLFKLRRKVRTQSS</sequence>
<feature type="transmembrane region" description="Helical" evidence="6">
    <location>
        <begin position="99"/>
        <end position="123"/>
    </location>
</feature>
<dbReference type="CDD" id="cd17325">
    <property type="entry name" value="MFS_MdtG_SLC18_like"/>
    <property type="match status" value="1"/>
</dbReference>
<dbReference type="InterPro" id="IPR050930">
    <property type="entry name" value="MFS_Vesicular_Transporter"/>
</dbReference>
<feature type="transmembrane region" description="Helical" evidence="6">
    <location>
        <begin position="325"/>
        <end position="344"/>
    </location>
</feature>
<protein>
    <submittedName>
        <fullName evidence="9">MFS general substrate transporter</fullName>
    </submittedName>
</protein>
<dbReference type="RefSeq" id="XP_033462514.1">
    <property type="nucleotide sequence ID" value="XM_033606767.1"/>
</dbReference>
<accession>A0A6J3MC68</accession>
<evidence type="ECO:0000259" key="7">
    <source>
        <dbReference type="PROSITE" id="PS50850"/>
    </source>
</evidence>
<feature type="transmembrane region" description="Helical" evidence="6">
    <location>
        <begin position="433"/>
        <end position="455"/>
    </location>
</feature>
<dbReference type="InterPro" id="IPR011701">
    <property type="entry name" value="MFS"/>
</dbReference>
<dbReference type="PANTHER" id="PTHR23506">
    <property type="entry name" value="GH10249P"/>
    <property type="match status" value="1"/>
</dbReference>
<dbReference type="PANTHER" id="PTHR23506:SF23">
    <property type="entry name" value="GH10249P"/>
    <property type="match status" value="1"/>
</dbReference>
<evidence type="ECO:0000313" key="9">
    <source>
        <dbReference type="RefSeq" id="XP_033462514.1"/>
    </source>
</evidence>
<keyword evidence="3 6" id="KW-0812">Transmembrane</keyword>
<dbReference type="InterPro" id="IPR036259">
    <property type="entry name" value="MFS_trans_sf"/>
</dbReference>
<keyword evidence="8" id="KW-1185">Reference proteome</keyword>
<evidence type="ECO:0000256" key="4">
    <source>
        <dbReference type="ARBA" id="ARBA00022989"/>
    </source>
</evidence>
<keyword evidence="2" id="KW-0813">Transport</keyword>
<dbReference type="PROSITE" id="PS50850">
    <property type="entry name" value="MFS"/>
    <property type="match status" value="1"/>
</dbReference>
<dbReference type="Gene3D" id="1.20.1250.20">
    <property type="entry name" value="MFS general substrate transporter like domains"/>
    <property type="match status" value="1"/>
</dbReference>
<feature type="transmembrane region" description="Helical" evidence="6">
    <location>
        <begin position="405"/>
        <end position="427"/>
    </location>
</feature>
<keyword evidence="4 6" id="KW-1133">Transmembrane helix</keyword>
<dbReference type="GO" id="GO:0022857">
    <property type="term" value="F:transmembrane transporter activity"/>
    <property type="evidence" value="ECO:0007669"/>
    <property type="project" value="InterPro"/>
</dbReference>
<reference evidence="9" key="1">
    <citation type="submission" date="2020-01" db="EMBL/GenBank/DDBJ databases">
        <authorList>
            <consortium name="DOE Joint Genome Institute"/>
            <person name="Haridas S."/>
            <person name="Albert R."/>
            <person name="Binder M."/>
            <person name="Bloem J."/>
            <person name="Labutti K."/>
            <person name="Salamov A."/>
            <person name="Andreopoulos B."/>
            <person name="Baker S.E."/>
            <person name="Barry K."/>
            <person name="Bills G."/>
            <person name="Bluhm B.H."/>
            <person name="Cannon C."/>
            <person name="Castanera R."/>
            <person name="Culley D.E."/>
            <person name="Daum C."/>
            <person name="Ezra D."/>
            <person name="Gonzalez J.B."/>
            <person name="Henrissat B."/>
            <person name="Kuo A."/>
            <person name="Liang C."/>
            <person name="Lipzen A."/>
            <person name="Lutzoni F."/>
            <person name="Magnuson J."/>
            <person name="Mondo S."/>
            <person name="Nolan M."/>
            <person name="Ohm R."/>
            <person name="Pangilinan J."/>
            <person name="Park H.-J."/>
            <person name="Ramirez L."/>
            <person name="Alfaro M."/>
            <person name="Sun H."/>
            <person name="Tritt A."/>
            <person name="Yoshinaga Y."/>
            <person name="Zwiers L.-H."/>
            <person name="Turgeon B.G."/>
            <person name="Goodwin S.B."/>
            <person name="Spatafora J.W."/>
            <person name="Crous P.W."/>
            <person name="Grigoriev I.V."/>
        </authorList>
    </citation>
    <scope>NUCLEOTIDE SEQUENCE</scope>
    <source>
        <strain evidence="9">CBS 342.82</strain>
    </source>
</reference>
<dbReference type="SUPFAM" id="SSF103473">
    <property type="entry name" value="MFS general substrate transporter"/>
    <property type="match status" value="1"/>
</dbReference>